<keyword evidence="2" id="KW-1185">Reference proteome</keyword>
<accession>A0A8S1E2V6</accession>
<evidence type="ECO:0000313" key="2">
    <source>
        <dbReference type="Proteomes" id="UP000494165"/>
    </source>
</evidence>
<dbReference type="EMBL" id="CADEPI010000562">
    <property type="protein sequence ID" value="CAB3387315.1"/>
    <property type="molecule type" value="Genomic_DNA"/>
</dbReference>
<name>A0A8S1E2V6_9INSE</name>
<protein>
    <submittedName>
        <fullName evidence="1">Uncharacterized protein</fullName>
    </submittedName>
</protein>
<gene>
    <name evidence="1" type="ORF">CLODIP_2_CD11161</name>
</gene>
<sequence length="66" mass="7494">MMRRREERSVKIKINSLCTEGAHEKAQSSQHTRVFTIGRHTMHDGSACVTAKPVFMAISARLRLII</sequence>
<proteinExistence type="predicted"/>
<organism evidence="1 2">
    <name type="scientific">Cloeon dipterum</name>
    <dbReference type="NCBI Taxonomy" id="197152"/>
    <lineage>
        <taxon>Eukaryota</taxon>
        <taxon>Metazoa</taxon>
        <taxon>Ecdysozoa</taxon>
        <taxon>Arthropoda</taxon>
        <taxon>Hexapoda</taxon>
        <taxon>Insecta</taxon>
        <taxon>Pterygota</taxon>
        <taxon>Palaeoptera</taxon>
        <taxon>Ephemeroptera</taxon>
        <taxon>Pisciforma</taxon>
        <taxon>Baetidae</taxon>
        <taxon>Cloeon</taxon>
    </lineage>
</organism>
<reference evidence="1 2" key="1">
    <citation type="submission" date="2020-04" db="EMBL/GenBank/DDBJ databases">
        <authorList>
            <person name="Alioto T."/>
            <person name="Alioto T."/>
            <person name="Gomez Garrido J."/>
        </authorList>
    </citation>
    <scope>NUCLEOTIDE SEQUENCE [LARGE SCALE GENOMIC DNA]</scope>
</reference>
<evidence type="ECO:0000313" key="1">
    <source>
        <dbReference type="EMBL" id="CAB3387315.1"/>
    </source>
</evidence>
<dbReference type="AlphaFoldDB" id="A0A8S1E2V6"/>
<comment type="caution">
    <text evidence="1">The sequence shown here is derived from an EMBL/GenBank/DDBJ whole genome shotgun (WGS) entry which is preliminary data.</text>
</comment>
<dbReference type="Proteomes" id="UP000494165">
    <property type="component" value="Unassembled WGS sequence"/>
</dbReference>